<dbReference type="PROSITE" id="PS00028">
    <property type="entry name" value="ZINC_FINGER_C2H2_1"/>
    <property type="match status" value="1"/>
</dbReference>
<keyword evidence="1" id="KW-0479">Metal-binding</keyword>
<feature type="non-terminal residue" evidence="4">
    <location>
        <position position="1"/>
    </location>
</feature>
<sequence length="135" mass="15163">TKITNIIQRLNDDDDGPTSPSKTAKIMNSGKGMNDASAKERDPAQQDILKKFKIAFKQASSKKQKCRFCSQRFPTKCNLKLHELVFHNKRKVKGLSCKYCHKISLDDSLHAIHEKSCSKIDTEGMSTTVAYVSSN</sequence>
<evidence type="ECO:0000313" key="4">
    <source>
        <dbReference type="EMBL" id="CAG7818132.1"/>
    </source>
</evidence>
<dbReference type="OrthoDB" id="6077919at2759"/>
<dbReference type="AlphaFoldDB" id="A0A8J2KRK9"/>
<evidence type="ECO:0000259" key="3">
    <source>
        <dbReference type="PROSITE" id="PS50157"/>
    </source>
</evidence>
<reference evidence="4" key="1">
    <citation type="submission" date="2021-06" db="EMBL/GenBank/DDBJ databases">
        <authorList>
            <person name="Hodson N. C."/>
            <person name="Mongue J. A."/>
            <person name="Jaron S. K."/>
        </authorList>
    </citation>
    <scope>NUCLEOTIDE SEQUENCE</scope>
</reference>
<dbReference type="Proteomes" id="UP000708208">
    <property type="component" value="Unassembled WGS sequence"/>
</dbReference>
<dbReference type="EMBL" id="CAJVCH010411961">
    <property type="protein sequence ID" value="CAG7818132.1"/>
    <property type="molecule type" value="Genomic_DNA"/>
</dbReference>
<organism evidence="4 5">
    <name type="scientific">Allacma fusca</name>
    <dbReference type="NCBI Taxonomy" id="39272"/>
    <lineage>
        <taxon>Eukaryota</taxon>
        <taxon>Metazoa</taxon>
        <taxon>Ecdysozoa</taxon>
        <taxon>Arthropoda</taxon>
        <taxon>Hexapoda</taxon>
        <taxon>Collembola</taxon>
        <taxon>Symphypleona</taxon>
        <taxon>Sminthuridae</taxon>
        <taxon>Allacma</taxon>
    </lineage>
</organism>
<proteinExistence type="predicted"/>
<evidence type="ECO:0000256" key="1">
    <source>
        <dbReference type="PROSITE-ProRule" id="PRU00042"/>
    </source>
</evidence>
<accession>A0A8J2KRK9</accession>
<feature type="domain" description="C2H2-type" evidence="3">
    <location>
        <begin position="64"/>
        <end position="92"/>
    </location>
</feature>
<comment type="caution">
    <text evidence="4">The sequence shown here is derived from an EMBL/GenBank/DDBJ whole genome shotgun (WGS) entry which is preliminary data.</text>
</comment>
<dbReference type="PROSITE" id="PS50157">
    <property type="entry name" value="ZINC_FINGER_C2H2_2"/>
    <property type="match status" value="1"/>
</dbReference>
<gene>
    <name evidence="4" type="ORF">AFUS01_LOCUS28656</name>
</gene>
<dbReference type="InterPro" id="IPR013087">
    <property type="entry name" value="Znf_C2H2_type"/>
</dbReference>
<evidence type="ECO:0000313" key="5">
    <source>
        <dbReference type="Proteomes" id="UP000708208"/>
    </source>
</evidence>
<feature type="region of interest" description="Disordered" evidence="2">
    <location>
        <begin position="1"/>
        <end position="42"/>
    </location>
</feature>
<evidence type="ECO:0000256" key="2">
    <source>
        <dbReference type="SAM" id="MobiDB-lite"/>
    </source>
</evidence>
<keyword evidence="5" id="KW-1185">Reference proteome</keyword>
<keyword evidence="1" id="KW-0863">Zinc-finger</keyword>
<dbReference type="GO" id="GO:0008270">
    <property type="term" value="F:zinc ion binding"/>
    <property type="evidence" value="ECO:0007669"/>
    <property type="project" value="UniProtKB-KW"/>
</dbReference>
<keyword evidence="1" id="KW-0862">Zinc</keyword>
<name>A0A8J2KRK9_9HEXA</name>
<protein>
    <recommendedName>
        <fullName evidence="3">C2H2-type domain-containing protein</fullName>
    </recommendedName>
</protein>